<dbReference type="Pfam" id="PF24367">
    <property type="entry name" value="DUF7523"/>
    <property type="match status" value="1"/>
</dbReference>
<accession>M0MZY7</accession>
<evidence type="ECO:0000313" key="2">
    <source>
        <dbReference type="Proteomes" id="UP000011625"/>
    </source>
</evidence>
<proteinExistence type="predicted"/>
<dbReference type="EMBL" id="AOME01000070">
    <property type="protein sequence ID" value="EMA50863.1"/>
    <property type="molecule type" value="Genomic_DNA"/>
</dbReference>
<dbReference type="OrthoDB" id="213717at2157"/>
<dbReference type="STRING" id="1227456.C450_14362"/>
<dbReference type="Proteomes" id="UP000011625">
    <property type="component" value="Unassembled WGS sequence"/>
</dbReference>
<keyword evidence="2" id="KW-1185">Reference proteome</keyword>
<dbReference type="PATRIC" id="fig|1227456.3.peg.2911"/>
<dbReference type="RefSeq" id="WP_005044499.1">
    <property type="nucleotide sequence ID" value="NZ_AOME01000070.1"/>
</dbReference>
<reference evidence="1 2" key="1">
    <citation type="journal article" date="2014" name="PLoS Genet.">
        <title>Phylogenetically driven sequencing of extremely halophilic archaea reveals strategies for static and dynamic osmo-response.</title>
        <authorList>
            <person name="Becker E.A."/>
            <person name="Seitzer P.M."/>
            <person name="Tritt A."/>
            <person name="Larsen D."/>
            <person name="Krusor M."/>
            <person name="Yao A.I."/>
            <person name="Wu D."/>
            <person name="Madern D."/>
            <person name="Eisen J.A."/>
            <person name="Darling A.E."/>
            <person name="Facciotti M.T."/>
        </authorList>
    </citation>
    <scope>NUCLEOTIDE SEQUENCE [LARGE SCALE GENOMIC DNA]</scope>
    <source>
        <strain evidence="1 2">DSM 8989</strain>
    </source>
</reference>
<dbReference type="InterPro" id="IPR055945">
    <property type="entry name" value="DUF7523"/>
</dbReference>
<sequence>MSLAADTRAAVRRAPFVHHALRAGILNYTAAAHFLDVGETDAVTAALRRYAEDLPEYETAPREARVTMRSGLGVESEDEAGNGAADEQDPLLAVGGTELVDGGSLTGVLATGTVDARALATVLDRLAVEDIDVTAAGVAGDGLIVAVERRDGPDAVRIIEDALSAVPEVWTPTD</sequence>
<comment type="caution">
    <text evidence="1">The sequence shown here is derived from an EMBL/GenBank/DDBJ whole genome shotgun (WGS) entry which is preliminary data.</text>
</comment>
<evidence type="ECO:0000313" key="1">
    <source>
        <dbReference type="EMBL" id="EMA50863.1"/>
    </source>
</evidence>
<name>M0MZY7_9EURY</name>
<gene>
    <name evidence="1" type="ORF">C450_14362</name>
</gene>
<protein>
    <submittedName>
        <fullName evidence="1">Uncharacterized protein</fullName>
    </submittedName>
</protein>
<organism evidence="1 2">
    <name type="scientific">Halococcus salifodinae DSM 8989</name>
    <dbReference type="NCBI Taxonomy" id="1227456"/>
    <lineage>
        <taxon>Archaea</taxon>
        <taxon>Methanobacteriati</taxon>
        <taxon>Methanobacteriota</taxon>
        <taxon>Stenosarchaea group</taxon>
        <taxon>Halobacteria</taxon>
        <taxon>Halobacteriales</taxon>
        <taxon>Halococcaceae</taxon>
        <taxon>Halococcus</taxon>
    </lineage>
</organism>
<dbReference type="AlphaFoldDB" id="M0MZY7"/>